<evidence type="ECO:0000313" key="2">
    <source>
        <dbReference type="EMBL" id="NGP17073.1"/>
    </source>
</evidence>
<dbReference type="GO" id="GO:0009384">
    <property type="term" value="F:N-acylmannosamine kinase activity"/>
    <property type="evidence" value="ECO:0007669"/>
    <property type="project" value="TreeGrafter"/>
</dbReference>
<dbReference type="SUPFAM" id="SSF46785">
    <property type="entry name" value="Winged helix' DNA-binding domain"/>
    <property type="match status" value="1"/>
</dbReference>
<sequence>MTATEEPTRDIFDTGGRGLRHQGLRRANEKAVLTVVGFNAGVSNAEIARLSGLAPQTVSAILIDLEQSGLIERGEVLRGRRGQPATPILLKARGAFGIGIEIGWTHLDAVLIGMHAQVIGHHRIDYPYPDAGTIFEAIAAIVADFKTLLSPPEQERLLDIGLAMPGRLADNLDVLDAPPEQAALWRELDPVALLQEATGLEVTLLNDGNSGCWAELIALQRPRPANIIYFLVSHYVAAGVIGDGALWEGASRHGANLGSMLVQFGSDGPRQAHHIASVSALEAKRAQNQQTSDADLVTSWIEDSARALARVAYNTMTVVESPMIVIDTVLEPEITERLAARFTGELTALPSRDFGPPRVVCGKYGRLAPAIGAAELPMFRRYF</sequence>
<proteinExistence type="predicted"/>
<dbReference type="Gene3D" id="1.10.10.10">
    <property type="entry name" value="Winged helix-like DNA-binding domain superfamily/Winged helix DNA-binding domain"/>
    <property type="match status" value="1"/>
</dbReference>
<dbReference type="EMBL" id="JAALFG010000001">
    <property type="protein sequence ID" value="NGP17073.1"/>
    <property type="molecule type" value="Genomic_DNA"/>
</dbReference>
<dbReference type="InterPro" id="IPR000835">
    <property type="entry name" value="HTH_MarR-typ"/>
</dbReference>
<dbReference type="PANTHER" id="PTHR18964">
    <property type="entry name" value="ROK (REPRESSOR, ORF, KINASE) FAMILY"/>
    <property type="match status" value="1"/>
</dbReference>
<evidence type="ECO:0000313" key="3">
    <source>
        <dbReference type="Proteomes" id="UP000474802"/>
    </source>
</evidence>
<reference evidence="2 3" key="2">
    <citation type="submission" date="2020-03" db="EMBL/GenBank/DDBJ databases">
        <title>Devosia chinhatensis sp. nov., isolated from a hexachlorocyclohexane (HCH) dump site in India.</title>
        <authorList>
            <person name="Kumar M."/>
            <person name="Lal R."/>
        </authorList>
    </citation>
    <scope>NUCLEOTIDE SEQUENCE [LARGE SCALE GENOMIC DNA]</scope>
    <source>
        <strain evidence="2 3">H239</strain>
    </source>
</reference>
<reference evidence="2 3" key="1">
    <citation type="submission" date="2020-02" db="EMBL/GenBank/DDBJ databases">
        <authorList>
            <person name="Khan S.A."/>
            <person name="Jeon C.O."/>
            <person name="Chun B.H."/>
        </authorList>
    </citation>
    <scope>NUCLEOTIDE SEQUENCE [LARGE SCALE GENOMIC DNA]</scope>
    <source>
        <strain evidence="2 3">H239</strain>
    </source>
</reference>
<dbReference type="SUPFAM" id="SSF53067">
    <property type="entry name" value="Actin-like ATPase domain"/>
    <property type="match status" value="1"/>
</dbReference>
<dbReference type="InterPro" id="IPR036388">
    <property type="entry name" value="WH-like_DNA-bd_sf"/>
</dbReference>
<dbReference type="Proteomes" id="UP000474802">
    <property type="component" value="Unassembled WGS sequence"/>
</dbReference>
<dbReference type="PANTHER" id="PTHR18964:SF169">
    <property type="entry name" value="N-ACETYLMANNOSAMINE KINASE"/>
    <property type="match status" value="1"/>
</dbReference>
<keyword evidence="3" id="KW-1185">Reference proteome</keyword>
<protein>
    <submittedName>
        <fullName evidence="2">ROK family transcriptional regulator</fullName>
    </submittedName>
</protein>
<dbReference type="InterPro" id="IPR000600">
    <property type="entry name" value="ROK"/>
</dbReference>
<dbReference type="Pfam" id="PF12802">
    <property type="entry name" value="MarR_2"/>
    <property type="match status" value="1"/>
</dbReference>
<gene>
    <name evidence="2" type="ORF">G5575_04700</name>
</gene>
<dbReference type="RefSeq" id="WP_164533292.1">
    <property type="nucleotide sequence ID" value="NZ_JAALFG010000001.1"/>
</dbReference>
<name>A0A6M1SRR1_9HYPH</name>
<comment type="caution">
    <text evidence="2">The sequence shown here is derived from an EMBL/GenBank/DDBJ whole genome shotgun (WGS) entry which is preliminary data.</text>
</comment>
<dbReference type="GO" id="GO:0019262">
    <property type="term" value="P:N-acetylneuraminate catabolic process"/>
    <property type="evidence" value="ECO:0007669"/>
    <property type="project" value="TreeGrafter"/>
</dbReference>
<accession>A0A6M1SRR1</accession>
<dbReference type="Pfam" id="PF00480">
    <property type="entry name" value="ROK"/>
    <property type="match status" value="1"/>
</dbReference>
<dbReference type="Gene3D" id="3.30.420.40">
    <property type="match status" value="2"/>
</dbReference>
<dbReference type="InterPro" id="IPR043129">
    <property type="entry name" value="ATPase_NBD"/>
</dbReference>
<dbReference type="AlphaFoldDB" id="A0A6M1SRR1"/>
<dbReference type="InterPro" id="IPR036390">
    <property type="entry name" value="WH_DNA-bd_sf"/>
</dbReference>
<organism evidence="2 3">
    <name type="scientific">Devosia aurantiaca</name>
    <dbReference type="NCBI Taxonomy" id="2714858"/>
    <lineage>
        <taxon>Bacteria</taxon>
        <taxon>Pseudomonadati</taxon>
        <taxon>Pseudomonadota</taxon>
        <taxon>Alphaproteobacteria</taxon>
        <taxon>Hyphomicrobiales</taxon>
        <taxon>Devosiaceae</taxon>
        <taxon>Devosia</taxon>
    </lineage>
</organism>
<feature type="domain" description="HTH marR-type" evidence="1">
    <location>
        <begin position="25"/>
        <end position="81"/>
    </location>
</feature>
<dbReference type="CDD" id="cd23763">
    <property type="entry name" value="ASKHA_ATPase_ROK"/>
    <property type="match status" value="1"/>
</dbReference>
<dbReference type="GO" id="GO:0003700">
    <property type="term" value="F:DNA-binding transcription factor activity"/>
    <property type="evidence" value="ECO:0007669"/>
    <property type="project" value="InterPro"/>
</dbReference>
<evidence type="ECO:0000259" key="1">
    <source>
        <dbReference type="Pfam" id="PF12802"/>
    </source>
</evidence>